<organism evidence="1 2">
    <name type="scientific">Aspergillus melleus</name>
    <dbReference type="NCBI Taxonomy" id="138277"/>
    <lineage>
        <taxon>Eukaryota</taxon>
        <taxon>Fungi</taxon>
        <taxon>Dikarya</taxon>
        <taxon>Ascomycota</taxon>
        <taxon>Pezizomycotina</taxon>
        <taxon>Eurotiomycetes</taxon>
        <taxon>Eurotiomycetidae</taxon>
        <taxon>Eurotiales</taxon>
        <taxon>Aspergillaceae</taxon>
        <taxon>Aspergillus</taxon>
        <taxon>Aspergillus subgen. Circumdati</taxon>
    </lineage>
</organism>
<reference evidence="1 2" key="1">
    <citation type="journal article" date="2023" name="ACS Omega">
        <title>Identification of the Neoaspergillic Acid Biosynthesis Gene Cluster by Establishing an In Vitro CRISPR-Ribonucleoprotein Genetic System in Aspergillus melleus.</title>
        <authorList>
            <person name="Yuan B."/>
            <person name="Grau M.F."/>
            <person name="Murata R.M."/>
            <person name="Torok T."/>
            <person name="Venkateswaran K."/>
            <person name="Stajich J.E."/>
            <person name="Wang C.C.C."/>
        </authorList>
    </citation>
    <scope>NUCLEOTIDE SEQUENCE [LARGE SCALE GENOMIC DNA]</scope>
    <source>
        <strain evidence="1 2">IMV 1140</strain>
    </source>
</reference>
<evidence type="ECO:0000313" key="1">
    <source>
        <dbReference type="EMBL" id="KAK1143998.1"/>
    </source>
</evidence>
<accession>A0ACC3B108</accession>
<comment type="caution">
    <text evidence="1">The sequence shown here is derived from an EMBL/GenBank/DDBJ whole genome shotgun (WGS) entry which is preliminary data.</text>
</comment>
<dbReference type="EMBL" id="JAOPJF010000034">
    <property type="protein sequence ID" value="KAK1143998.1"/>
    <property type="molecule type" value="Genomic_DNA"/>
</dbReference>
<evidence type="ECO:0000313" key="2">
    <source>
        <dbReference type="Proteomes" id="UP001177260"/>
    </source>
</evidence>
<sequence>MSDPYLQQPPYPAAPAPGDPGGTAAYYAPPDSVYQNPPYDYDPQQQPYAQHGVPGYPPYEYNTHSQYGSQYNLSQNSAVPRSFPPPVVPPSPMPQPTEYLSPVSAEFPPPPGGLLRRGSNADYYDQHPSDPNSTNPDPNNTNKPEDGDRSAGPPNEADENERNLPGALLGGATGYYLGHKKSHGFLGA</sequence>
<name>A0ACC3B108_9EURO</name>
<gene>
    <name evidence="1" type="ORF">N8T08_005907</name>
</gene>
<protein>
    <submittedName>
        <fullName evidence="1">Uncharacterized protein</fullName>
    </submittedName>
</protein>
<keyword evidence="2" id="KW-1185">Reference proteome</keyword>
<proteinExistence type="predicted"/>
<dbReference type="Proteomes" id="UP001177260">
    <property type="component" value="Unassembled WGS sequence"/>
</dbReference>